<accession>A0A3S1B755</accession>
<evidence type="ECO:0000313" key="1">
    <source>
        <dbReference type="EMBL" id="RUS76611.1"/>
    </source>
</evidence>
<protein>
    <submittedName>
        <fullName evidence="1">Uncharacterized protein</fullName>
    </submittedName>
</protein>
<keyword evidence="2" id="KW-1185">Reference proteome</keyword>
<name>A0A3S1B755_ELYCH</name>
<gene>
    <name evidence="1" type="ORF">EGW08_015620</name>
</gene>
<dbReference type="Proteomes" id="UP000271974">
    <property type="component" value="Unassembled WGS sequence"/>
</dbReference>
<proteinExistence type="predicted"/>
<evidence type="ECO:0000313" key="2">
    <source>
        <dbReference type="Proteomes" id="UP000271974"/>
    </source>
</evidence>
<organism evidence="1 2">
    <name type="scientific">Elysia chlorotica</name>
    <name type="common">Eastern emerald elysia</name>
    <name type="synonym">Sea slug</name>
    <dbReference type="NCBI Taxonomy" id="188477"/>
    <lineage>
        <taxon>Eukaryota</taxon>
        <taxon>Metazoa</taxon>
        <taxon>Spiralia</taxon>
        <taxon>Lophotrochozoa</taxon>
        <taxon>Mollusca</taxon>
        <taxon>Gastropoda</taxon>
        <taxon>Heterobranchia</taxon>
        <taxon>Euthyneura</taxon>
        <taxon>Panpulmonata</taxon>
        <taxon>Sacoglossa</taxon>
        <taxon>Placobranchoidea</taxon>
        <taxon>Plakobranchidae</taxon>
        <taxon>Elysia</taxon>
    </lineage>
</organism>
<sequence>MAQERLSFFIILSIEANKLRKLDFNYTIDVFAERKPWRKPLYRPASMKMSERGQNSSQWKTSEAKSLFFLLRDEYEKIKQMPIWKSYKEMERIIDIFTSEDVLHKLFLLTKEDDREEFMLAMVSVETDSNQEESERRYSCAKLLSEDRQNLIKRNSSSWSISPSLRQVQSPNLNHIEFNSGRRCSDLNVNRRQRQGILQNLIKNDEIPEFRIPPQLCQRKLNRRHTDACAASSIDRSREAAVAQKRSLSLTTGWGGCLRDSAALPGFFTNTGLSLESLNIRTLCDHVRESTGADCNIILNRRLSAASICQEKHLQDLDLNSLHSFQSADEGIVIRLFVFEQILTLRENYVKLRGKNVLMRFIVFAVKKHLT</sequence>
<dbReference type="AlphaFoldDB" id="A0A3S1B755"/>
<dbReference type="OrthoDB" id="10530975at2759"/>
<reference evidence="1 2" key="1">
    <citation type="submission" date="2019-01" db="EMBL/GenBank/DDBJ databases">
        <title>A draft genome assembly of the solar-powered sea slug Elysia chlorotica.</title>
        <authorList>
            <person name="Cai H."/>
            <person name="Li Q."/>
            <person name="Fang X."/>
            <person name="Li J."/>
            <person name="Curtis N.E."/>
            <person name="Altenburger A."/>
            <person name="Shibata T."/>
            <person name="Feng M."/>
            <person name="Maeda T."/>
            <person name="Schwartz J.A."/>
            <person name="Shigenobu S."/>
            <person name="Lundholm N."/>
            <person name="Nishiyama T."/>
            <person name="Yang H."/>
            <person name="Hasebe M."/>
            <person name="Li S."/>
            <person name="Pierce S.K."/>
            <person name="Wang J."/>
        </authorList>
    </citation>
    <scope>NUCLEOTIDE SEQUENCE [LARGE SCALE GENOMIC DNA]</scope>
    <source>
        <strain evidence="1">EC2010</strain>
        <tissue evidence="1">Whole organism of an adult</tissue>
    </source>
</reference>
<comment type="caution">
    <text evidence="1">The sequence shown here is derived from an EMBL/GenBank/DDBJ whole genome shotgun (WGS) entry which is preliminary data.</text>
</comment>
<dbReference type="EMBL" id="RQTK01000649">
    <property type="protein sequence ID" value="RUS76611.1"/>
    <property type="molecule type" value="Genomic_DNA"/>
</dbReference>